<dbReference type="Proteomes" id="UP000646827">
    <property type="component" value="Unassembled WGS sequence"/>
</dbReference>
<evidence type="ECO:0000313" key="5">
    <source>
        <dbReference type="Proteomes" id="UP000646827"/>
    </source>
</evidence>
<keyword evidence="5" id="KW-1185">Reference proteome</keyword>
<organism evidence="4 5">
    <name type="scientific">Circinella minor</name>
    <dbReference type="NCBI Taxonomy" id="1195481"/>
    <lineage>
        <taxon>Eukaryota</taxon>
        <taxon>Fungi</taxon>
        <taxon>Fungi incertae sedis</taxon>
        <taxon>Mucoromycota</taxon>
        <taxon>Mucoromycotina</taxon>
        <taxon>Mucoromycetes</taxon>
        <taxon>Mucorales</taxon>
        <taxon>Lichtheimiaceae</taxon>
        <taxon>Circinella</taxon>
    </lineage>
</organism>
<dbReference type="Pfam" id="PF05970">
    <property type="entry name" value="PIF1"/>
    <property type="match status" value="1"/>
</dbReference>
<dbReference type="PANTHER" id="PTHR47642">
    <property type="entry name" value="ATP-DEPENDENT DNA HELICASE"/>
    <property type="match status" value="1"/>
</dbReference>
<name>A0A8H7RZT9_9FUNG</name>
<comment type="caution">
    <text evidence="4">The sequence shown here is derived from an EMBL/GenBank/DDBJ whole genome shotgun (WGS) entry which is preliminary data.</text>
</comment>
<dbReference type="InterPro" id="IPR010285">
    <property type="entry name" value="DNA_helicase_pif1-like_DEAD"/>
</dbReference>
<feature type="region of interest" description="Disordered" evidence="2">
    <location>
        <begin position="22"/>
        <end position="55"/>
    </location>
</feature>
<evidence type="ECO:0000256" key="2">
    <source>
        <dbReference type="SAM" id="MobiDB-lite"/>
    </source>
</evidence>
<dbReference type="PANTHER" id="PTHR47642:SF5">
    <property type="entry name" value="ATP-DEPENDENT DNA HELICASE"/>
    <property type="match status" value="1"/>
</dbReference>
<feature type="domain" description="DNA helicase Pif1-like DEAD-box helicase" evidence="3">
    <location>
        <begin position="220"/>
        <end position="297"/>
    </location>
</feature>
<dbReference type="OrthoDB" id="2288958at2759"/>
<comment type="cofactor">
    <cofactor evidence="1">
        <name>Mg(2+)</name>
        <dbReference type="ChEBI" id="CHEBI:18420"/>
    </cofactor>
</comment>
<keyword evidence="1" id="KW-0347">Helicase</keyword>
<evidence type="ECO:0000256" key="1">
    <source>
        <dbReference type="RuleBase" id="RU363044"/>
    </source>
</evidence>
<comment type="similarity">
    <text evidence="1">Belongs to the helicase family.</text>
</comment>
<dbReference type="InterPro" id="IPR051055">
    <property type="entry name" value="PIF1_helicase"/>
</dbReference>
<keyword evidence="1" id="KW-0227">DNA damage</keyword>
<evidence type="ECO:0000259" key="3">
    <source>
        <dbReference type="Pfam" id="PF05970"/>
    </source>
</evidence>
<feature type="compositionally biased region" description="Low complexity" evidence="2">
    <location>
        <begin position="39"/>
        <end position="55"/>
    </location>
</feature>
<dbReference type="GO" id="GO:0000723">
    <property type="term" value="P:telomere maintenance"/>
    <property type="evidence" value="ECO:0007669"/>
    <property type="project" value="InterPro"/>
</dbReference>
<comment type="catalytic activity">
    <reaction evidence="1">
        <text>ATP + H2O = ADP + phosphate + H(+)</text>
        <dbReference type="Rhea" id="RHEA:13065"/>
        <dbReference type="ChEBI" id="CHEBI:15377"/>
        <dbReference type="ChEBI" id="CHEBI:15378"/>
        <dbReference type="ChEBI" id="CHEBI:30616"/>
        <dbReference type="ChEBI" id="CHEBI:43474"/>
        <dbReference type="ChEBI" id="CHEBI:456216"/>
        <dbReference type="EC" id="5.6.2.3"/>
    </reaction>
</comment>
<sequence length="317" mass="36285">MHSVRPSTMDNVTSALFVAREEENYNGDNENSDDDNKVNDNGGNNACNQENGDDNNNNNKVICFHGYRLAQDPLNYYRELVMLYSPRRDEEIDILLVDCEMKFRQNQEALAKCREFTKFNDATLMEALENVEAAHDDAKEEKDPQRLLANPLDEYEMYKENVDVMAETGGYERVPYQETITHPTRLDYDEYEAFIALLNTEQRGFVYHMLTRWFDENVQIRDREKPSVLLCAPTGMAAYNIQGHTLHSAFHLPVDQYGDNLTEPSSDVANTIRTCLAELRVVIMDDISMVPEKKTFDSSISGCKTSLETSDLLVDVS</sequence>
<dbReference type="GO" id="GO:0043139">
    <property type="term" value="F:5'-3' DNA helicase activity"/>
    <property type="evidence" value="ECO:0007669"/>
    <property type="project" value="UniProtKB-EC"/>
</dbReference>
<dbReference type="GO" id="GO:0006310">
    <property type="term" value="P:DNA recombination"/>
    <property type="evidence" value="ECO:0007669"/>
    <property type="project" value="UniProtKB-KW"/>
</dbReference>
<keyword evidence="1" id="KW-0234">DNA repair</keyword>
<dbReference type="AlphaFoldDB" id="A0A8H7RZT9"/>
<accession>A0A8H7RZT9</accession>
<keyword evidence="1" id="KW-0233">DNA recombination</keyword>
<dbReference type="Gene3D" id="3.40.50.300">
    <property type="entry name" value="P-loop containing nucleotide triphosphate hydrolases"/>
    <property type="match status" value="1"/>
</dbReference>
<protein>
    <recommendedName>
        <fullName evidence="1">ATP-dependent DNA helicase</fullName>
        <ecNumber evidence="1">5.6.2.3</ecNumber>
    </recommendedName>
</protein>
<gene>
    <name evidence="4" type="ORF">INT45_013073</name>
</gene>
<dbReference type="InterPro" id="IPR027417">
    <property type="entry name" value="P-loop_NTPase"/>
</dbReference>
<dbReference type="EC" id="5.6.2.3" evidence="1"/>
<dbReference type="GO" id="GO:0016787">
    <property type="term" value="F:hydrolase activity"/>
    <property type="evidence" value="ECO:0007669"/>
    <property type="project" value="UniProtKB-KW"/>
</dbReference>
<proteinExistence type="inferred from homology"/>
<dbReference type="EMBL" id="JAEPRB010000190">
    <property type="protein sequence ID" value="KAG2219207.1"/>
    <property type="molecule type" value="Genomic_DNA"/>
</dbReference>
<reference evidence="4 5" key="1">
    <citation type="submission" date="2020-12" db="EMBL/GenBank/DDBJ databases">
        <title>Metabolic potential, ecology and presence of endohyphal bacteria is reflected in genomic diversity of Mucoromycotina.</title>
        <authorList>
            <person name="Muszewska A."/>
            <person name="Okrasinska A."/>
            <person name="Steczkiewicz K."/>
            <person name="Drgas O."/>
            <person name="Orlowska M."/>
            <person name="Perlinska-Lenart U."/>
            <person name="Aleksandrzak-Piekarczyk T."/>
            <person name="Szatraj K."/>
            <person name="Zielenkiewicz U."/>
            <person name="Pilsyk S."/>
            <person name="Malc E."/>
            <person name="Mieczkowski P."/>
            <person name="Kruszewska J.S."/>
            <person name="Biernat P."/>
            <person name="Pawlowska J."/>
        </authorList>
    </citation>
    <scope>NUCLEOTIDE SEQUENCE [LARGE SCALE GENOMIC DNA]</scope>
    <source>
        <strain evidence="4 5">CBS 142.35</strain>
    </source>
</reference>
<dbReference type="GO" id="GO:0005524">
    <property type="term" value="F:ATP binding"/>
    <property type="evidence" value="ECO:0007669"/>
    <property type="project" value="UniProtKB-KW"/>
</dbReference>
<keyword evidence="1" id="KW-0067">ATP-binding</keyword>
<keyword evidence="1" id="KW-0378">Hydrolase</keyword>
<keyword evidence="1" id="KW-0547">Nucleotide-binding</keyword>
<dbReference type="GO" id="GO:0006281">
    <property type="term" value="P:DNA repair"/>
    <property type="evidence" value="ECO:0007669"/>
    <property type="project" value="UniProtKB-KW"/>
</dbReference>
<evidence type="ECO:0000313" key="4">
    <source>
        <dbReference type="EMBL" id="KAG2219207.1"/>
    </source>
</evidence>